<evidence type="ECO:0000259" key="9">
    <source>
        <dbReference type="PROSITE" id="PS50879"/>
    </source>
</evidence>
<dbReference type="GO" id="GO:0043137">
    <property type="term" value="P:DNA replication, removal of RNA primer"/>
    <property type="evidence" value="ECO:0007669"/>
    <property type="project" value="TreeGrafter"/>
</dbReference>
<sequence>MRKHILNLTFSEKECREIRTGRVELDPANGLDLRVPVAVGTKRVGDEEPPMKREKKREKIETLRIFTDGSCVNNGKKNSVGGIGIHFPDHQVTDVSLPYRGYVPLVDSRSGQELCPPNHRGKVTNQRAELTAILVAITLAHEYFQSLSANFEKSSRMVDLYTDSEYCINSLTNWCYTWKAKDWKTANGKPVKNRDLIEPILALLKKQRVTFFHSVAHTNGQDERSVGNARADSLATQATRSQLKKK</sequence>
<keyword evidence="5" id="KW-0479">Metal-binding</keyword>
<keyword evidence="6" id="KW-0255">Endonuclease</keyword>
<keyword evidence="7" id="KW-0378">Hydrolase</keyword>
<dbReference type="SUPFAM" id="SSF53098">
    <property type="entry name" value="Ribonuclease H-like"/>
    <property type="match status" value="1"/>
</dbReference>
<accession>A0A6C0BPX9</accession>
<feature type="compositionally biased region" description="Polar residues" evidence="8">
    <location>
        <begin position="234"/>
        <end position="246"/>
    </location>
</feature>
<dbReference type="Gene3D" id="3.30.420.10">
    <property type="entry name" value="Ribonuclease H-like superfamily/Ribonuclease H"/>
    <property type="match status" value="1"/>
</dbReference>
<reference evidence="10" key="1">
    <citation type="journal article" date="2020" name="Nature">
        <title>Giant virus diversity and host interactions through global metagenomics.</title>
        <authorList>
            <person name="Schulz F."/>
            <person name="Roux S."/>
            <person name="Paez-Espino D."/>
            <person name="Jungbluth S."/>
            <person name="Walsh D.A."/>
            <person name="Denef V.J."/>
            <person name="McMahon K.D."/>
            <person name="Konstantinidis K.T."/>
            <person name="Eloe-Fadrosh E.A."/>
            <person name="Kyrpides N.C."/>
            <person name="Woyke T."/>
        </authorList>
    </citation>
    <scope>NUCLEOTIDE SEQUENCE</scope>
    <source>
        <strain evidence="10">GVMAG-M-3300017989-17</strain>
    </source>
</reference>
<dbReference type="InterPro" id="IPR050092">
    <property type="entry name" value="RNase_H"/>
</dbReference>
<dbReference type="Pfam" id="PF00075">
    <property type="entry name" value="RNase_H"/>
    <property type="match status" value="1"/>
</dbReference>
<evidence type="ECO:0000256" key="7">
    <source>
        <dbReference type="ARBA" id="ARBA00022801"/>
    </source>
</evidence>
<protein>
    <recommendedName>
        <fullName evidence="3">ribonuclease H</fullName>
        <ecNumber evidence="3">3.1.26.4</ecNumber>
    </recommendedName>
</protein>
<comment type="catalytic activity">
    <reaction evidence="1">
        <text>Endonucleolytic cleavage to 5'-phosphomonoester.</text>
        <dbReference type="EC" id="3.1.26.4"/>
    </reaction>
</comment>
<dbReference type="GO" id="GO:0003676">
    <property type="term" value="F:nucleic acid binding"/>
    <property type="evidence" value="ECO:0007669"/>
    <property type="project" value="InterPro"/>
</dbReference>
<dbReference type="InterPro" id="IPR012337">
    <property type="entry name" value="RNaseH-like_sf"/>
</dbReference>
<evidence type="ECO:0000256" key="6">
    <source>
        <dbReference type="ARBA" id="ARBA00022759"/>
    </source>
</evidence>
<dbReference type="PANTHER" id="PTHR10642">
    <property type="entry name" value="RIBONUCLEASE H1"/>
    <property type="match status" value="1"/>
</dbReference>
<dbReference type="InterPro" id="IPR002156">
    <property type="entry name" value="RNaseH_domain"/>
</dbReference>
<evidence type="ECO:0000256" key="4">
    <source>
        <dbReference type="ARBA" id="ARBA00022722"/>
    </source>
</evidence>
<dbReference type="InterPro" id="IPR036397">
    <property type="entry name" value="RNaseH_sf"/>
</dbReference>
<dbReference type="EMBL" id="MN739204">
    <property type="protein sequence ID" value="QHS93448.1"/>
    <property type="molecule type" value="Genomic_DNA"/>
</dbReference>
<feature type="region of interest" description="Disordered" evidence="8">
    <location>
        <begin position="222"/>
        <end position="246"/>
    </location>
</feature>
<evidence type="ECO:0000256" key="5">
    <source>
        <dbReference type="ARBA" id="ARBA00022723"/>
    </source>
</evidence>
<dbReference type="GO" id="GO:0046872">
    <property type="term" value="F:metal ion binding"/>
    <property type="evidence" value="ECO:0007669"/>
    <property type="project" value="UniProtKB-KW"/>
</dbReference>
<proteinExistence type="inferred from homology"/>
<evidence type="ECO:0000256" key="8">
    <source>
        <dbReference type="SAM" id="MobiDB-lite"/>
    </source>
</evidence>
<dbReference type="CDD" id="cd09280">
    <property type="entry name" value="RNase_HI_eukaryote_like"/>
    <property type="match status" value="1"/>
</dbReference>
<evidence type="ECO:0000256" key="3">
    <source>
        <dbReference type="ARBA" id="ARBA00012180"/>
    </source>
</evidence>
<dbReference type="AlphaFoldDB" id="A0A6C0BPX9"/>
<organism evidence="10">
    <name type="scientific">viral metagenome</name>
    <dbReference type="NCBI Taxonomy" id="1070528"/>
    <lineage>
        <taxon>unclassified sequences</taxon>
        <taxon>metagenomes</taxon>
        <taxon>organismal metagenomes</taxon>
    </lineage>
</organism>
<dbReference type="PROSITE" id="PS50879">
    <property type="entry name" value="RNASE_H_1"/>
    <property type="match status" value="1"/>
</dbReference>
<feature type="domain" description="RNase H type-1" evidence="9">
    <location>
        <begin position="59"/>
        <end position="240"/>
    </location>
</feature>
<name>A0A6C0BPX9_9ZZZZ</name>
<dbReference type="EC" id="3.1.26.4" evidence="3"/>
<evidence type="ECO:0000313" key="10">
    <source>
        <dbReference type="EMBL" id="QHS93448.1"/>
    </source>
</evidence>
<evidence type="ECO:0000256" key="2">
    <source>
        <dbReference type="ARBA" id="ARBA00005300"/>
    </source>
</evidence>
<evidence type="ECO:0000256" key="1">
    <source>
        <dbReference type="ARBA" id="ARBA00000077"/>
    </source>
</evidence>
<comment type="similarity">
    <text evidence="2">Belongs to the RNase H family.</text>
</comment>
<dbReference type="GO" id="GO:0004523">
    <property type="term" value="F:RNA-DNA hybrid ribonuclease activity"/>
    <property type="evidence" value="ECO:0007669"/>
    <property type="project" value="UniProtKB-EC"/>
</dbReference>
<dbReference type="PANTHER" id="PTHR10642:SF26">
    <property type="entry name" value="RIBONUCLEASE H1"/>
    <property type="match status" value="1"/>
</dbReference>
<keyword evidence="4" id="KW-0540">Nuclease</keyword>